<evidence type="ECO:0000256" key="1">
    <source>
        <dbReference type="ARBA" id="ARBA00022670"/>
    </source>
</evidence>
<dbReference type="CDD" id="cd00190">
    <property type="entry name" value="Tryp_SPc"/>
    <property type="match status" value="1"/>
</dbReference>
<name>A0A8J5K0T5_HOMAM</name>
<sequence length="233" mass="26023">MVTIMYKTHFYCGGTLISDRYVLTAAHCIRGVSVNSLVVTVGEHIRSFPIETKSKEYKVVYSIYHPEFNHTTYNNDIALIKLGQKVEYKWHSRPACLPLPNSDYVGELGVITGWGRTSEKGDPTDTLKEALVPIFSNAVCRHSLRYHSHEITENMLCAGYINGGTDSCHGDSGGGLVWQGTDGKMDVIGVVSWGDGCGRRGYPGVYTRVTKYLSWIEEHTKDSCYCGRRRGRT</sequence>
<evidence type="ECO:0000256" key="4">
    <source>
        <dbReference type="ARBA" id="ARBA00023157"/>
    </source>
</evidence>
<evidence type="ECO:0000313" key="7">
    <source>
        <dbReference type="Proteomes" id="UP000747542"/>
    </source>
</evidence>
<comment type="caution">
    <text evidence="6">The sequence shown here is derived from an EMBL/GenBank/DDBJ whole genome shotgun (WGS) entry which is preliminary data.</text>
</comment>
<dbReference type="PANTHER" id="PTHR24264">
    <property type="entry name" value="TRYPSIN-RELATED"/>
    <property type="match status" value="1"/>
</dbReference>
<organism evidence="6 7">
    <name type="scientific">Homarus americanus</name>
    <name type="common">American lobster</name>
    <dbReference type="NCBI Taxonomy" id="6706"/>
    <lineage>
        <taxon>Eukaryota</taxon>
        <taxon>Metazoa</taxon>
        <taxon>Ecdysozoa</taxon>
        <taxon>Arthropoda</taxon>
        <taxon>Crustacea</taxon>
        <taxon>Multicrustacea</taxon>
        <taxon>Malacostraca</taxon>
        <taxon>Eumalacostraca</taxon>
        <taxon>Eucarida</taxon>
        <taxon>Decapoda</taxon>
        <taxon>Pleocyemata</taxon>
        <taxon>Astacidea</taxon>
        <taxon>Nephropoidea</taxon>
        <taxon>Nephropidae</taxon>
        <taxon>Homarus</taxon>
    </lineage>
</organism>
<dbReference type="PRINTS" id="PR00722">
    <property type="entry name" value="CHYMOTRYPSIN"/>
</dbReference>
<keyword evidence="1" id="KW-0645">Protease</keyword>
<evidence type="ECO:0000313" key="6">
    <source>
        <dbReference type="EMBL" id="KAG7167517.1"/>
    </source>
</evidence>
<keyword evidence="3" id="KW-0720">Serine protease</keyword>
<dbReference type="InterPro" id="IPR043504">
    <property type="entry name" value="Peptidase_S1_PA_chymotrypsin"/>
</dbReference>
<feature type="domain" description="Peptidase S1" evidence="5">
    <location>
        <begin position="1"/>
        <end position="221"/>
    </location>
</feature>
<dbReference type="PROSITE" id="PS00134">
    <property type="entry name" value="TRYPSIN_HIS"/>
    <property type="match status" value="1"/>
</dbReference>
<dbReference type="InterPro" id="IPR001314">
    <property type="entry name" value="Peptidase_S1A"/>
</dbReference>
<dbReference type="GO" id="GO:0006508">
    <property type="term" value="P:proteolysis"/>
    <property type="evidence" value="ECO:0007669"/>
    <property type="project" value="UniProtKB-KW"/>
</dbReference>
<dbReference type="SUPFAM" id="SSF50494">
    <property type="entry name" value="Trypsin-like serine proteases"/>
    <property type="match status" value="1"/>
</dbReference>
<dbReference type="Gene3D" id="2.40.10.10">
    <property type="entry name" value="Trypsin-like serine proteases"/>
    <property type="match status" value="1"/>
</dbReference>
<gene>
    <name evidence="6" type="primary">Sb-L4</name>
    <name evidence="6" type="ORF">Hamer_G012983</name>
</gene>
<dbReference type="GO" id="GO:0004252">
    <property type="term" value="F:serine-type endopeptidase activity"/>
    <property type="evidence" value="ECO:0007669"/>
    <property type="project" value="InterPro"/>
</dbReference>
<evidence type="ECO:0000259" key="5">
    <source>
        <dbReference type="PROSITE" id="PS50240"/>
    </source>
</evidence>
<dbReference type="InterPro" id="IPR001254">
    <property type="entry name" value="Trypsin_dom"/>
</dbReference>
<dbReference type="EMBL" id="JAHLQT010021643">
    <property type="protein sequence ID" value="KAG7167517.1"/>
    <property type="molecule type" value="Genomic_DNA"/>
</dbReference>
<keyword evidence="7" id="KW-1185">Reference proteome</keyword>
<accession>A0A8J5K0T5</accession>
<dbReference type="SMART" id="SM00020">
    <property type="entry name" value="Tryp_SPc"/>
    <property type="match status" value="1"/>
</dbReference>
<dbReference type="PANTHER" id="PTHR24264:SF54">
    <property type="entry name" value="PEPTIDASE S1 DOMAIN-CONTAINING PROTEIN"/>
    <property type="match status" value="1"/>
</dbReference>
<evidence type="ECO:0000256" key="3">
    <source>
        <dbReference type="ARBA" id="ARBA00022825"/>
    </source>
</evidence>
<keyword evidence="4" id="KW-1015">Disulfide bond</keyword>
<dbReference type="Proteomes" id="UP000747542">
    <property type="component" value="Unassembled WGS sequence"/>
</dbReference>
<dbReference type="InterPro" id="IPR018114">
    <property type="entry name" value="TRYPSIN_HIS"/>
</dbReference>
<dbReference type="AlphaFoldDB" id="A0A8J5K0T5"/>
<protein>
    <submittedName>
        <fullName evidence="6">Serine proteinase stubble-like 4</fullName>
    </submittedName>
</protein>
<dbReference type="InterPro" id="IPR009003">
    <property type="entry name" value="Peptidase_S1_PA"/>
</dbReference>
<evidence type="ECO:0000256" key="2">
    <source>
        <dbReference type="ARBA" id="ARBA00022801"/>
    </source>
</evidence>
<dbReference type="Pfam" id="PF00089">
    <property type="entry name" value="Trypsin"/>
    <property type="match status" value="1"/>
</dbReference>
<dbReference type="FunFam" id="2.40.10.10:FF:000006">
    <property type="entry name" value="Serine proteinase stubble"/>
    <property type="match status" value="1"/>
</dbReference>
<reference evidence="6" key="1">
    <citation type="journal article" date="2021" name="Sci. Adv.">
        <title>The American lobster genome reveals insights on longevity, neural, and immune adaptations.</title>
        <authorList>
            <person name="Polinski J.M."/>
            <person name="Zimin A.V."/>
            <person name="Clark K.F."/>
            <person name="Kohn A.B."/>
            <person name="Sadowski N."/>
            <person name="Timp W."/>
            <person name="Ptitsyn A."/>
            <person name="Khanna P."/>
            <person name="Romanova D.Y."/>
            <person name="Williams P."/>
            <person name="Greenwood S.J."/>
            <person name="Moroz L.L."/>
            <person name="Walt D.R."/>
            <person name="Bodnar A.G."/>
        </authorList>
    </citation>
    <scope>NUCLEOTIDE SEQUENCE</scope>
    <source>
        <strain evidence="6">GMGI-L3</strain>
    </source>
</reference>
<dbReference type="PROSITE" id="PS50240">
    <property type="entry name" value="TRYPSIN_DOM"/>
    <property type="match status" value="1"/>
</dbReference>
<proteinExistence type="predicted"/>
<dbReference type="InterPro" id="IPR050127">
    <property type="entry name" value="Serine_Proteases_S1"/>
</dbReference>
<keyword evidence="2" id="KW-0378">Hydrolase</keyword>
<dbReference type="GO" id="GO:0005615">
    <property type="term" value="C:extracellular space"/>
    <property type="evidence" value="ECO:0007669"/>
    <property type="project" value="TreeGrafter"/>
</dbReference>